<evidence type="ECO:0000313" key="6">
    <source>
        <dbReference type="EMBL" id="KAG6495980.1"/>
    </source>
</evidence>
<gene>
    <name evidence="6" type="ORF">ZIOFF_043818</name>
</gene>
<dbReference type="PROSITE" id="PS51375">
    <property type="entry name" value="PPR"/>
    <property type="match status" value="7"/>
</dbReference>
<name>A0A8J5FU22_ZINOF</name>
<evidence type="ECO:0000256" key="1">
    <source>
        <dbReference type="ARBA" id="ARBA00007626"/>
    </source>
</evidence>
<dbReference type="PANTHER" id="PTHR47447:SF28">
    <property type="entry name" value="PENTACOTRIPEPTIDE-REPEAT REGION OF PRORP DOMAIN-CONTAINING PROTEIN"/>
    <property type="match status" value="1"/>
</dbReference>
<feature type="repeat" description="PPR" evidence="3">
    <location>
        <begin position="425"/>
        <end position="459"/>
    </location>
</feature>
<dbReference type="Pfam" id="PF01535">
    <property type="entry name" value="PPR"/>
    <property type="match status" value="2"/>
</dbReference>
<comment type="caution">
    <text evidence="6">The sequence shown here is derived from an EMBL/GenBank/DDBJ whole genome shotgun (WGS) entry which is preliminary data.</text>
</comment>
<dbReference type="InterPro" id="IPR011990">
    <property type="entry name" value="TPR-like_helical_dom_sf"/>
</dbReference>
<keyword evidence="2" id="KW-0677">Repeat</keyword>
<feature type="domain" description="PROP1-like PPR" evidence="5">
    <location>
        <begin position="220"/>
        <end position="343"/>
    </location>
</feature>
<evidence type="ECO:0000256" key="3">
    <source>
        <dbReference type="PROSITE-ProRule" id="PRU00708"/>
    </source>
</evidence>
<feature type="repeat" description="PPR" evidence="3">
    <location>
        <begin position="540"/>
        <end position="574"/>
    </location>
</feature>
<dbReference type="AlphaFoldDB" id="A0A8J5FU22"/>
<dbReference type="InterPro" id="IPR033443">
    <property type="entry name" value="PROP1-like_PPR_dom"/>
</dbReference>
<proteinExistence type="inferred from homology"/>
<evidence type="ECO:0000256" key="4">
    <source>
        <dbReference type="SAM" id="MobiDB-lite"/>
    </source>
</evidence>
<feature type="compositionally biased region" description="Low complexity" evidence="4">
    <location>
        <begin position="1"/>
        <end position="25"/>
    </location>
</feature>
<dbReference type="Pfam" id="PF13041">
    <property type="entry name" value="PPR_2"/>
    <property type="match status" value="2"/>
</dbReference>
<feature type="repeat" description="PPR" evidence="3">
    <location>
        <begin position="390"/>
        <end position="424"/>
    </location>
</feature>
<protein>
    <recommendedName>
        <fullName evidence="5">PROP1-like PPR domain-containing protein</fullName>
    </recommendedName>
</protein>
<feature type="repeat" description="PPR" evidence="3">
    <location>
        <begin position="575"/>
        <end position="609"/>
    </location>
</feature>
<accession>A0A8J5FU22</accession>
<feature type="region of interest" description="Disordered" evidence="4">
    <location>
        <begin position="1"/>
        <end position="44"/>
    </location>
</feature>
<evidence type="ECO:0000313" key="7">
    <source>
        <dbReference type="Proteomes" id="UP000734854"/>
    </source>
</evidence>
<dbReference type="Proteomes" id="UP000734854">
    <property type="component" value="Unassembled WGS sequence"/>
</dbReference>
<feature type="repeat" description="PPR" evidence="3">
    <location>
        <begin position="248"/>
        <end position="282"/>
    </location>
</feature>
<organism evidence="6 7">
    <name type="scientific">Zingiber officinale</name>
    <name type="common">Ginger</name>
    <name type="synonym">Amomum zingiber</name>
    <dbReference type="NCBI Taxonomy" id="94328"/>
    <lineage>
        <taxon>Eukaryota</taxon>
        <taxon>Viridiplantae</taxon>
        <taxon>Streptophyta</taxon>
        <taxon>Embryophyta</taxon>
        <taxon>Tracheophyta</taxon>
        <taxon>Spermatophyta</taxon>
        <taxon>Magnoliopsida</taxon>
        <taxon>Liliopsida</taxon>
        <taxon>Zingiberales</taxon>
        <taxon>Zingiberaceae</taxon>
        <taxon>Zingiber</taxon>
    </lineage>
</organism>
<comment type="similarity">
    <text evidence="1">Belongs to the PPR family. P subfamily.</text>
</comment>
<reference evidence="6 7" key="1">
    <citation type="submission" date="2020-08" db="EMBL/GenBank/DDBJ databases">
        <title>Plant Genome Project.</title>
        <authorList>
            <person name="Zhang R.-G."/>
        </authorList>
    </citation>
    <scope>NUCLEOTIDE SEQUENCE [LARGE SCALE GENOMIC DNA]</scope>
    <source>
        <tissue evidence="6">Rhizome</tissue>
    </source>
</reference>
<dbReference type="InterPro" id="IPR002885">
    <property type="entry name" value="PPR_rpt"/>
</dbReference>
<feature type="repeat" description="PPR" evidence="3">
    <location>
        <begin position="355"/>
        <end position="389"/>
    </location>
</feature>
<dbReference type="Pfam" id="PF17177">
    <property type="entry name" value="PPR_long"/>
    <property type="match status" value="1"/>
</dbReference>
<evidence type="ECO:0000259" key="5">
    <source>
        <dbReference type="Pfam" id="PF17177"/>
    </source>
</evidence>
<dbReference type="PANTHER" id="PTHR47447">
    <property type="entry name" value="OS03G0856100 PROTEIN"/>
    <property type="match status" value="1"/>
</dbReference>
<keyword evidence="7" id="KW-1185">Reference proteome</keyword>
<dbReference type="EMBL" id="JACMSC010000012">
    <property type="protein sequence ID" value="KAG6495980.1"/>
    <property type="molecule type" value="Genomic_DNA"/>
</dbReference>
<dbReference type="NCBIfam" id="TIGR00756">
    <property type="entry name" value="PPR"/>
    <property type="match status" value="6"/>
</dbReference>
<sequence length="854" mass="95812">MASLAAVSASSSAVLSSTSAASNRKPSPPRSSKPPRRPAKKPLLADVRLAAPRHNNDSDAPDRHLLKHYASLASKLAKSGKLRDFLMIAEGVIAAGFAQFVVRIDPRMISEGIVCLLRDDSLAEVVEFASEAERIGLCPASLFDESALEALRLECRRLLDDGRLEQFVELMETLAGYQFTIKDIVDPEYGLSKIIQRGDPELAVRYASVFPHFQLLFCSILEKYEKKQDIVSATKAFEIFKKKSGGLNMFAWRAMIDLCGHCGDFLKSRSIFEELLTENIMPNIYVLNSLMNVNAHDLSYTFHIYKRMQDLGVTADVTSYNILLKACCNAKRVDLALEVYEEITLMASKGALILDVFTYSTMIKVFADAKMWQMALHIREDMLSAGVVPNIVIWSTLLSACANAGLVDPAIQLFEEMLVTGCEPNAQCCNTLLHACVESCQYDRAFRLFYTWKETGFKICFFDKKLRYYSRVISSGMNNRDGTISSKLTSMQDGGPSLLMVVPFKPTVPTFNILMKACGSDFYRAKALMDEMKTIGLTPNHISWSTLIDSYGAAHNLSGAMQAFRAMQDGGMKLDVAAYTTAIKACVENKNLRVAYSLYEEMKRYQIQPNLVTYNTMLRARDKYGSFVEVQQCLAIYQDMRKSGYIQGVYLLYRSNDYYLKELIEEWCEGVLCSQCQSHKLPIRDTGNETNSRKCNNLLLEKVALHLRRDIGDRQAIDIRGLTKIEARIVVLSVLRMIKESYLLGKAIQDDMIIITDVVDKGAARTLTSHNLDVQRCIVKVLQEDLSFDVRTGHGALDDPFSKPSTVLRPPEAVKGFKFQARRPQNTGMIKVTKESLLGWLQRKDHRSSPEGSS</sequence>
<dbReference type="Gene3D" id="1.25.40.10">
    <property type="entry name" value="Tetratricopeptide repeat domain"/>
    <property type="match status" value="3"/>
</dbReference>
<feature type="repeat" description="PPR" evidence="3">
    <location>
        <begin position="316"/>
        <end position="350"/>
    </location>
</feature>
<evidence type="ECO:0000256" key="2">
    <source>
        <dbReference type="ARBA" id="ARBA00022737"/>
    </source>
</evidence>